<dbReference type="InterPro" id="IPR038704">
    <property type="entry name" value="YEAST_sf"/>
</dbReference>
<dbReference type="EMBL" id="LAVV01007453">
    <property type="protein sequence ID" value="KNZ55881.1"/>
    <property type="molecule type" value="Genomic_DNA"/>
</dbReference>
<dbReference type="GO" id="GO:0000812">
    <property type="term" value="C:Swr1 complex"/>
    <property type="evidence" value="ECO:0007669"/>
    <property type="project" value="UniProtKB-UniRule"/>
</dbReference>
<accession>A0A0L6V535</accession>
<reference evidence="6 7" key="1">
    <citation type="submission" date="2015-08" db="EMBL/GenBank/DDBJ databases">
        <title>Next Generation Sequencing and Analysis of the Genome of Puccinia sorghi L Schw, the Causal Agent of Maize Common Rust.</title>
        <authorList>
            <person name="Rochi L."/>
            <person name="Burguener G."/>
            <person name="Darino M."/>
            <person name="Turjanski A."/>
            <person name="Kreff E."/>
            <person name="Dieguez M.J."/>
            <person name="Sacco F."/>
        </authorList>
    </citation>
    <scope>NUCLEOTIDE SEQUENCE [LARGE SCALE GENOMIC DNA]</scope>
    <source>
        <strain evidence="6 7">RO10H11247</strain>
    </source>
</reference>
<keyword evidence="1 2" id="KW-0539">Nucleus</keyword>
<feature type="domain" description="YEATS" evidence="5">
    <location>
        <begin position="1"/>
        <end position="197"/>
    </location>
</feature>
<keyword evidence="7" id="KW-1185">Reference proteome</keyword>
<dbReference type="GO" id="GO:0006281">
    <property type="term" value="P:DNA repair"/>
    <property type="evidence" value="ECO:0007669"/>
    <property type="project" value="UniProtKB-UniRule"/>
</dbReference>
<dbReference type="InterPro" id="IPR055129">
    <property type="entry name" value="YEATS_dom"/>
</dbReference>
<comment type="domain">
    <text evidence="3">The coiled-coil domain is required for assembly into the NuA4 complex.</text>
</comment>
<keyword evidence="3" id="KW-0010">Activator</keyword>
<evidence type="ECO:0000256" key="3">
    <source>
        <dbReference type="RuleBase" id="RU367117"/>
    </source>
</evidence>
<feature type="compositionally biased region" description="Basic and acidic residues" evidence="4">
    <location>
        <begin position="1"/>
        <end position="30"/>
    </location>
</feature>
<dbReference type="STRING" id="27349.A0A0L6V535"/>
<gene>
    <name evidence="3" type="primary">YAF9</name>
    <name evidence="6" type="ORF">VP01_2556g4</name>
</gene>
<evidence type="ECO:0000259" key="5">
    <source>
        <dbReference type="PROSITE" id="PS51037"/>
    </source>
</evidence>
<dbReference type="OrthoDB" id="2503822at2759"/>
<name>A0A0L6V535_9BASI</name>
<protein>
    <recommendedName>
        <fullName evidence="3">Protein AF-9 homolog</fullName>
    </recommendedName>
</protein>
<keyword evidence="3" id="KW-0963">Cytoplasm</keyword>
<keyword evidence="3" id="KW-0805">Transcription regulation</keyword>
<keyword evidence="3" id="KW-0234">DNA repair</keyword>
<dbReference type="Gene3D" id="2.60.40.1970">
    <property type="entry name" value="YEATS domain"/>
    <property type="match status" value="1"/>
</dbReference>
<organism evidence="6 7">
    <name type="scientific">Puccinia sorghi</name>
    <dbReference type="NCBI Taxonomy" id="27349"/>
    <lineage>
        <taxon>Eukaryota</taxon>
        <taxon>Fungi</taxon>
        <taxon>Dikarya</taxon>
        <taxon>Basidiomycota</taxon>
        <taxon>Pucciniomycotina</taxon>
        <taxon>Pucciniomycetes</taxon>
        <taxon>Pucciniales</taxon>
        <taxon>Pucciniaceae</taxon>
        <taxon>Puccinia</taxon>
    </lineage>
</organism>
<keyword evidence="3" id="KW-0175">Coiled coil</keyword>
<dbReference type="PANTHER" id="PTHR23195">
    <property type="entry name" value="YEATS DOMAIN"/>
    <property type="match status" value="1"/>
</dbReference>
<evidence type="ECO:0000313" key="6">
    <source>
        <dbReference type="EMBL" id="KNZ55881.1"/>
    </source>
</evidence>
<dbReference type="Pfam" id="PF03366">
    <property type="entry name" value="YEATS"/>
    <property type="match status" value="1"/>
</dbReference>
<keyword evidence="3" id="KW-0227">DNA damage</keyword>
<comment type="function">
    <text evidence="3">Component of the SWR1 complex which mediates the ATP-dependent exchange of histone H2A for an H2A variant leading to transcriptional regulation of selected genes by chromatin remodeling. Component of the NuA4 histone acetyltransferase complex which is involved in transcriptional activation of selected genes principally by acetylation of nucleosomal histones H4 and H2A. The NuA4 complex is also involved in DNA repair. Yaf9 may also be required for viability in conditions in which the structural integrity of the spindle is compromised.</text>
</comment>
<dbReference type="AlphaFoldDB" id="A0A0L6V535"/>
<dbReference type="GO" id="GO:0006325">
    <property type="term" value="P:chromatin organization"/>
    <property type="evidence" value="ECO:0007669"/>
    <property type="project" value="UniProtKB-KW"/>
</dbReference>
<evidence type="ECO:0000256" key="2">
    <source>
        <dbReference type="PROSITE-ProRule" id="PRU00376"/>
    </source>
</evidence>
<dbReference type="InterPro" id="IPR005033">
    <property type="entry name" value="YEATS"/>
</dbReference>
<proteinExistence type="inferred from homology"/>
<dbReference type="PROSITE" id="PS51037">
    <property type="entry name" value="YEATS"/>
    <property type="match status" value="1"/>
</dbReference>
<dbReference type="GO" id="GO:0005737">
    <property type="term" value="C:cytoplasm"/>
    <property type="evidence" value="ECO:0007669"/>
    <property type="project" value="UniProtKB-SubCell"/>
</dbReference>
<comment type="subcellular location">
    <subcellularLocation>
        <location evidence="3">Nucleus</location>
    </subcellularLocation>
    <subcellularLocation>
        <location evidence="3">Cytoplasm</location>
    </subcellularLocation>
</comment>
<comment type="subunit">
    <text evidence="3">Component of the SWR1 chromatin-remodeling complex and of the NuA4 histone acetyltransferase complex.</text>
</comment>
<comment type="similarity">
    <text evidence="3">Belongs to the YAF9 family.</text>
</comment>
<keyword evidence="3" id="KW-0156">Chromatin regulator</keyword>
<sequence>MHKTRLGADEGGRGGEDIGDSDTSRDRVWECSDGARGVGVRSAESLGPAPESASGQGRRWIEGDVVGGGTDLSYMIKKVSFKLHDSYPNPLRIVEHHPFEINETGWGEFIVNIKIHFRQDANEKPLQLQHPLKLHPWPNKSPSLSCPPDSLPLSTSISTTNHNNNNQPTPLFIHSWQYDEIIFTEPMAAFYDILLKNPPAPLPLHNRFPIELVPQLGNKGGQGEFSLEIAQNERNNLDSSHLLILIEIDRLRGKISSDERELNLIKKFLANPSIS</sequence>
<keyword evidence="3" id="KW-0804">Transcription</keyword>
<dbReference type="GO" id="GO:0006355">
    <property type="term" value="P:regulation of DNA-templated transcription"/>
    <property type="evidence" value="ECO:0007669"/>
    <property type="project" value="InterPro"/>
</dbReference>
<evidence type="ECO:0000313" key="7">
    <source>
        <dbReference type="Proteomes" id="UP000037035"/>
    </source>
</evidence>
<comment type="caution">
    <text evidence="6">The sequence shown here is derived from an EMBL/GenBank/DDBJ whole genome shotgun (WGS) entry which is preliminary data.</text>
</comment>
<dbReference type="Proteomes" id="UP000037035">
    <property type="component" value="Unassembled WGS sequence"/>
</dbReference>
<feature type="region of interest" description="Disordered" evidence="4">
    <location>
        <begin position="1"/>
        <end position="62"/>
    </location>
</feature>
<dbReference type="VEuPathDB" id="FungiDB:VP01_2556g4"/>
<evidence type="ECO:0000256" key="1">
    <source>
        <dbReference type="ARBA" id="ARBA00023242"/>
    </source>
</evidence>
<evidence type="ECO:0000256" key="4">
    <source>
        <dbReference type="SAM" id="MobiDB-lite"/>
    </source>
</evidence>